<dbReference type="InterPro" id="IPR036047">
    <property type="entry name" value="F-box-like_dom_sf"/>
</dbReference>
<dbReference type="EMBL" id="VJMH01005417">
    <property type="protein sequence ID" value="KAF0696220.1"/>
    <property type="molecule type" value="Genomic_DNA"/>
</dbReference>
<organism evidence="3 4">
    <name type="scientific">Aphanomyces stellatus</name>
    <dbReference type="NCBI Taxonomy" id="120398"/>
    <lineage>
        <taxon>Eukaryota</taxon>
        <taxon>Sar</taxon>
        <taxon>Stramenopiles</taxon>
        <taxon>Oomycota</taxon>
        <taxon>Saprolegniomycetes</taxon>
        <taxon>Saprolegniales</taxon>
        <taxon>Verrucalvaceae</taxon>
        <taxon>Aphanomyces</taxon>
    </lineage>
</organism>
<evidence type="ECO:0000313" key="4">
    <source>
        <dbReference type="Proteomes" id="UP000332933"/>
    </source>
</evidence>
<reference evidence="3 4" key="1">
    <citation type="submission" date="2019-03" db="EMBL/GenBank/DDBJ databases">
        <authorList>
            <person name="Gaulin E."/>
            <person name="Dumas B."/>
        </authorList>
    </citation>
    <scope>NUCLEOTIDE SEQUENCE [LARGE SCALE GENOMIC DNA]</scope>
    <source>
        <strain evidence="3">CBS 568.67</strain>
    </source>
</reference>
<dbReference type="SUPFAM" id="SSF81383">
    <property type="entry name" value="F-box domain"/>
    <property type="match status" value="1"/>
</dbReference>
<dbReference type="CDD" id="cd09917">
    <property type="entry name" value="F-box_SF"/>
    <property type="match status" value="1"/>
</dbReference>
<dbReference type="SMART" id="SM00449">
    <property type="entry name" value="SPRY"/>
    <property type="match status" value="1"/>
</dbReference>
<dbReference type="Gene3D" id="1.20.1280.50">
    <property type="match status" value="1"/>
</dbReference>
<gene>
    <name evidence="3" type="primary">Aste57867_13013</name>
    <name evidence="2" type="ORF">As57867_012965</name>
    <name evidence="3" type="ORF">ASTE57867_13013</name>
</gene>
<dbReference type="AlphaFoldDB" id="A0A485KX35"/>
<proteinExistence type="predicted"/>
<dbReference type="InterPro" id="IPR043136">
    <property type="entry name" value="B30.2/SPRY_sf"/>
</dbReference>
<keyword evidence="4" id="KW-1185">Reference proteome</keyword>
<dbReference type="CDD" id="cd12885">
    <property type="entry name" value="SPRY_RanBP_like"/>
    <property type="match status" value="1"/>
</dbReference>
<accession>A0A485KX35</accession>
<dbReference type="Pfam" id="PF00622">
    <property type="entry name" value="SPRY"/>
    <property type="match status" value="1"/>
</dbReference>
<dbReference type="PROSITE" id="PS50188">
    <property type="entry name" value="B302_SPRY"/>
    <property type="match status" value="1"/>
</dbReference>
<dbReference type="Pfam" id="PF00646">
    <property type="entry name" value="F-box"/>
    <property type="match status" value="1"/>
</dbReference>
<evidence type="ECO:0000313" key="3">
    <source>
        <dbReference type="EMBL" id="VFT89858.1"/>
    </source>
</evidence>
<dbReference type="InterPro" id="IPR003877">
    <property type="entry name" value="SPRY_dom"/>
</dbReference>
<dbReference type="Gene3D" id="2.60.120.920">
    <property type="match status" value="1"/>
</dbReference>
<dbReference type="InterPro" id="IPR044736">
    <property type="entry name" value="Gid1/RanBPM/SPLA_SPRY"/>
</dbReference>
<dbReference type="OrthoDB" id="258495at2759"/>
<dbReference type="InterPro" id="IPR013320">
    <property type="entry name" value="ConA-like_dom_sf"/>
</dbReference>
<evidence type="ECO:0000259" key="1">
    <source>
        <dbReference type="PROSITE" id="PS50188"/>
    </source>
</evidence>
<name>A0A485KX35_9STRA</name>
<dbReference type="EMBL" id="CAADRA010005438">
    <property type="protein sequence ID" value="VFT89858.1"/>
    <property type="molecule type" value="Genomic_DNA"/>
</dbReference>
<sequence length="359" mass="38759">MQFAAALNRSGGGGGRGGGYAHVGSGITSFGSITALPIKGKKLTKSQRKAAAAAAKQASMPRQVIQWVEECLGDHVWELVFDYLDVSSLCQSKLVCRHFCRLGQLPLPWMHIYAAKWCLSHPPLVDAYRQCTWIQLWCMHIHRTTIDVPLSTRAAVSKDPASSLVAIVNNSMLRSLVHTAVESIRSLQPLPSIPCAAALGRHVVYFEVAAAAYISAGFVELPQGGKCAYGFGSDLHVGWHTRSFGYHSHGGIGASAVLYHTGDERLTAAVGGNEDNHGRFEIEDDVIGCGYDHDHSRMFFTRNGTFLGPVPAKIPQVAFAAAISINDLDAVVRINWGQAPFAYAIETHVAHLAPAIYDG</sequence>
<evidence type="ECO:0000313" key="2">
    <source>
        <dbReference type="EMBL" id="KAF0696220.1"/>
    </source>
</evidence>
<dbReference type="SUPFAM" id="SSF49899">
    <property type="entry name" value="Concanavalin A-like lectins/glucanases"/>
    <property type="match status" value="1"/>
</dbReference>
<dbReference type="Proteomes" id="UP000332933">
    <property type="component" value="Unassembled WGS sequence"/>
</dbReference>
<feature type="domain" description="B30.2/SPRY" evidence="1">
    <location>
        <begin position="136"/>
        <end position="341"/>
    </location>
</feature>
<reference evidence="2" key="2">
    <citation type="submission" date="2019-06" db="EMBL/GenBank/DDBJ databases">
        <title>Genomics analysis of Aphanomyces spp. identifies a new class of oomycete effector associated with host adaptation.</title>
        <authorList>
            <person name="Gaulin E."/>
        </authorList>
    </citation>
    <scope>NUCLEOTIDE SEQUENCE</scope>
    <source>
        <strain evidence="2">CBS 578.67</strain>
    </source>
</reference>
<protein>
    <submittedName>
        <fullName evidence="3">Aste57867_13013 protein</fullName>
    </submittedName>
</protein>
<dbReference type="InterPro" id="IPR001810">
    <property type="entry name" value="F-box_dom"/>
</dbReference>
<dbReference type="InterPro" id="IPR001870">
    <property type="entry name" value="B30.2/SPRY"/>
</dbReference>